<dbReference type="PANTHER" id="PTHR43798:SF31">
    <property type="entry name" value="AB HYDROLASE SUPERFAMILY PROTEIN YCLE"/>
    <property type="match status" value="1"/>
</dbReference>
<dbReference type="STRING" id="1111738.GCA_000427905_03707"/>
<evidence type="ECO:0000259" key="2">
    <source>
        <dbReference type="Pfam" id="PF12697"/>
    </source>
</evidence>
<dbReference type="SUPFAM" id="SSF53474">
    <property type="entry name" value="alpha/beta-Hydrolases"/>
    <property type="match status" value="1"/>
</dbReference>
<dbReference type="PANTHER" id="PTHR43798">
    <property type="entry name" value="MONOACYLGLYCEROL LIPASE"/>
    <property type="match status" value="1"/>
</dbReference>
<gene>
    <name evidence="3" type="ORF">DIU77_00575</name>
</gene>
<name>A0A2W4LUZ3_9PSEU</name>
<feature type="domain" description="AB hydrolase-1" evidence="2">
    <location>
        <begin position="108"/>
        <end position="369"/>
    </location>
</feature>
<accession>A0A2W4LUZ3</accession>
<comment type="caution">
    <text evidence="3">The sequence shown here is derived from an EMBL/GenBank/DDBJ whole genome shotgun (WGS) entry which is preliminary data.</text>
</comment>
<evidence type="ECO:0000256" key="1">
    <source>
        <dbReference type="ARBA" id="ARBA00022801"/>
    </source>
</evidence>
<proteinExistence type="predicted"/>
<dbReference type="Pfam" id="PF12697">
    <property type="entry name" value="Abhydrolase_6"/>
    <property type="match status" value="1"/>
</dbReference>
<dbReference type="AlphaFoldDB" id="A0A2W4LUZ3"/>
<reference evidence="3" key="1">
    <citation type="submission" date="2018-05" db="EMBL/GenBank/DDBJ databases">
        <authorList>
            <person name="Lanie J.A."/>
            <person name="Ng W.-L."/>
            <person name="Kazmierczak K.M."/>
            <person name="Andrzejewski T.M."/>
            <person name="Davidsen T.M."/>
            <person name="Wayne K.J."/>
            <person name="Tettelin H."/>
            <person name="Glass J.I."/>
            <person name="Rusch D."/>
            <person name="Podicherti R."/>
            <person name="Tsui H.-C.T."/>
            <person name="Winkler M.E."/>
        </authorList>
    </citation>
    <scope>NUCLEOTIDE SEQUENCE</scope>
    <source>
        <strain evidence="3">ZC4RG45</strain>
    </source>
</reference>
<dbReference type="GO" id="GO:0016787">
    <property type="term" value="F:hydrolase activity"/>
    <property type="evidence" value="ECO:0007669"/>
    <property type="project" value="UniProtKB-KW"/>
</dbReference>
<dbReference type="GO" id="GO:0016020">
    <property type="term" value="C:membrane"/>
    <property type="evidence" value="ECO:0007669"/>
    <property type="project" value="TreeGrafter"/>
</dbReference>
<keyword evidence="1 3" id="KW-0378">Hydrolase</keyword>
<dbReference type="Gene3D" id="3.40.50.1820">
    <property type="entry name" value="alpha/beta hydrolase"/>
    <property type="match status" value="1"/>
</dbReference>
<organism evidence="3">
    <name type="scientific">Thermocrispum agreste</name>
    <dbReference type="NCBI Taxonomy" id="37925"/>
    <lineage>
        <taxon>Bacteria</taxon>
        <taxon>Bacillati</taxon>
        <taxon>Actinomycetota</taxon>
        <taxon>Actinomycetes</taxon>
        <taxon>Pseudonocardiales</taxon>
        <taxon>Pseudonocardiaceae</taxon>
        <taxon>Thermocrispum</taxon>
    </lineage>
</organism>
<protein>
    <submittedName>
        <fullName evidence="3">Alpha/beta hydrolase</fullName>
    </submittedName>
</protein>
<dbReference type="EMBL" id="QGUI01000011">
    <property type="protein sequence ID" value="PZN01474.1"/>
    <property type="molecule type" value="Genomic_DNA"/>
</dbReference>
<dbReference type="InterPro" id="IPR050266">
    <property type="entry name" value="AB_hydrolase_sf"/>
</dbReference>
<dbReference type="InterPro" id="IPR029058">
    <property type="entry name" value="AB_hydrolase_fold"/>
</dbReference>
<sequence>MPFPSRRSERSCAANCAIHCGKGDRSMTNRDSAKKRTRSLVRRMATGVTLAAALCMSMASPAVAEPAAQNDTANVECRDVRVPVTFIGGSGHIAGTLCVPQGAKTVQLLVHGYSYARYYWDFPYQPETYSYVRRANEAGYATLAIDRIGDGESTHPPGATLTWDTAARTVQQVVTALRDGSLGRSFDKVVLVGHSYGSVTSYLVAGRYHDVDAMIVTGIAHRVNLADLTARLIAQSPPAVLDPKFAKSGYDPLYVTTRKGARSLFYNTDNADPKVVEIDEELKQTAGVLEIPTAAVYLLNDVSKTTNIPVLTVNGDADTFFCGPLAADCSSDEALAAFERPFYGPNAKVEAMVIPNGGHDINLELTAPQAYDRMIEFADKYVGA</sequence>
<evidence type="ECO:0000313" key="3">
    <source>
        <dbReference type="EMBL" id="PZN01474.1"/>
    </source>
</evidence>
<dbReference type="InterPro" id="IPR000073">
    <property type="entry name" value="AB_hydrolase_1"/>
</dbReference>